<accession>A0A9P7YKB2</accession>
<feature type="compositionally biased region" description="Basic and acidic residues" evidence="1">
    <location>
        <begin position="81"/>
        <end position="103"/>
    </location>
</feature>
<reference evidence="2" key="1">
    <citation type="journal article" date="2021" name="IMA Fungus">
        <title>Genomic characterization of three marine fungi, including Emericellopsis atlantica sp. nov. with signatures of a generalist lifestyle and marine biomass degradation.</title>
        <authorList>
            <person name="Hagestad O.C."/>
            <person name="Hou L."/>
            <person name="Andersen J.H."/>
            <person name="Hansen E.H."/>
            <person name="Altermark B."/>
            <person name="Li C."/>
            <person name="Kuhnert E."/>
            <person name="Cox R.J."/>
            <person name="Crous P.W."/>
            <person name="Spatafora J.W."/>
            <person name="Lail K."/>
            <person name="Amirebrahimi M."/>
            <person name="Lipzen A."/>
            <person name="Pangilinan J."/>
            <person name="Andreopoulos W."/>
            <person name="Hayes R.D."/>
            <person name="Ng V."/>
            <person name="Grigoriev I.V."/>
            <person name="Jackson S.A."/>
            <person name="Sutton T.D.S."/>
            <person name="Dobson A.D.W."/>
            <person name="Rama T."/>
        </authorList>
    </citation>
    <scope>NUCLEOTIDE SEQUENCE</scope>
    <source>
        <strain evidence="2">TRa018bII</strain>
    </source>
</reference>
<evidence type="ECO:0000256" key="1">
    <source>
        <dbReference type="SAM" id="MobiDB-lite"/>
    </source>
</evidence>
<proteinExistence type="predicted"/>
<sequence>MHIGMDIDQSDQDNAMDVAEKANDNLDGMAYSQHHETSTAFLQNRTEYHMGLANVPSGPRAQLQQQLPQNVPNGPGQNLDNQKREVPFATRRDPARRHSDTSIDTRLQSHPQTGPTRDETKRLVLPPRVPKKRKRSLPTITRERRKGSKGPAAKDAKVMRDILATEIEERKSKAAARLNKVLARAQSLKSQAISVGGESYKEKVGRGKARCALKLISREERMLKATLADPQGLFPFERRRKQRIENEKMISDLGGLSL</sequence>
<feature type="compositionally biased region" description="Polar residues" evidence="1">
    <location>
        <begin position="104"/>
        <end position="115"/>
    </location>
</feature>
<organism evidence="2 3">
    <name type="scientific">Amylocarpus encephaloides</name>
    <dbReference type="NCBI Taxonomy" id="45428"/>
    <lineage>
        <taxon>Eukaryota</taxon>
        <taxon>Fungi</taxon>
        <taxon>Dikarya</taxon>
        <taxon>Ascomycota</taxon>
        <taxon>Pezizomycotina</taxon>
        <taxon>Leotiomycetes</taxon>
        <taxon>Helotiales</taxon>
        <taxon>Helotiales incertae sedis</taxon>
        <taxon>Amylocarpus</taxon>
    </lineage>
</organism>
<dbReference type="AlphaFoldDB" id="A0A9P7YKB2"/>
<keyword evidence="3" id="KW-1185">Reference proteome</keyword>
<name>A0A9P7YKB2_9HELO</name>
<evidence type="ECO:0000313" key="3">
    <source>
        <dbReference type="Proteomes" id="UP000824998"/>
    </source>
</evidence>
<dbReference type="EMBL" id="MU251432">
    <property type="protein sequence ID" value="KAG9235429.1"/>
    <property type="molecule type" value="Genomic_DNA"/>
</dbReference>
<feature type="compositionally biased region" description="Low complexity" evidence="1">
    <location>
        <begin position="66"/>
        <end position="79"/>
    </location>
</feature>
<evidence type="ECO:0000313" key="2">
    <source>
        <dbReference type="EMBL" id="KAG9235429.1"/>
    </source>
</evidence>
<feature type="region of interest" description="Disordered" evidence="1">
    <location>
        <begin position="66"/>
        <end position="156"/>
    </location>
</feature>
<comment type="caution">
    <text evidence="2">The sequence shown here is derived from an EMBL/GenBank/DDBJ whole genome shotgun (WGS) entry which is preliminary data.</text>
</comment>
<protein>
    <submittedName>
        <fullName evidence="2">Uncharacterized protein</fullName>
    </submittedName>
</protein>
<dbReference type="Proteomes" id="UP000824998">
    <property type="component" value="Unassembled WGS sequence"/>
</dbReference>
<gene>
    <name evidence="2" type="ORF">BJ875DRAFT_542136</name>
</gene>